<evidence type="ECO:0000259" key="14">
    <source>
        <dbReference type="Pfam" id="PF00060"/>
    </source>
</evidence>
<evidence type="ECO:0000313" key="18">
    <source>
        <dbReference type="Proteomes" id="UP000235965"/>
    </source>
</evidence>
<dbReference type="Pfam" id="PF00060">
    <property type="entry name" value="Lig_chan"/>
    <property type="match status" value="2"/>
</dbReference>
<evidence type="ECO:0000259" key="16">
    <source>
        <dbReference type="Pfam" id="PF24576"/>
    </source>
</evidence>
<feature type="domain" description="Ionotropic receptor 75a N-terminal" evidence="16">
    <location>
        <begin position="204"/>
        <end position="282"/>
    </location>
</feature>
<dbReference type="Gene3D" id="3.40.190.10">
    <property type="entry name" value="Periplasmic binding protein-like II"/>
    <property type="match status" value="1"/>
</dbReference>
<feature type="domain" description="Ionotropic glutamate receptor C-terminal" evidence="14">
    <location>
        <begin position="403"/>
        <end position="508"/>
    </location>
</feature>
<dbReference type="PANTHER" id="PTHR42643:SF30">
    <property type="entry name" value="IONOTROPIC RECEPTOR 40A-RELATED"/>
    <property type="match status" value="1"/>
</dbReference>
<dbReference type="InterPro" id="IPR057074">
    <property type="entry name" value="IR75A_N"/>
</dbReference>
<evidence type="ECO:0000256" key="7">
    <source>
        <dbReference type="ARBA" id="ARBA00023065"/>
    </source>
</evidence>
<evidence type="ECO:0000256" key="4">
    <source>
        <dbReference type="ARBA" id="ARBA00022475"/>
    </source>
</evidence>
<dbReference type="InterPro" id="IPR001320">
    <property type="entry name" value="Iontro_rcpt_C"/>
</dbReference>
<evidence type="ECO:0000256" key="8">
    <source>
        <dbReference type="ARBA" id="ARBA00023136"/>
    </source>
</evidence>
<dbReference type="GO" id="GO:0005886">
    <property type="term" value="C:plasma membrane"/>
    <property type="evidence" value="ECO:0007669"/>
    <property type="project" value="UniProtKB-SubCell"/>
</dbReference>
<evidence type="ECO:0000256" key="9">
    <source>
        <dbReference type="ARBA" id="ARBA00023170"/>
    </source>
</evidence>
<name>A0A2J7QFZ3_9NEOP</name>
<feature type="transmembrane region" description="Helical" evidence="13">
    <location>
        <begin position="22"/>
        <end position="42"/>
    </location>
</feature>
<dbReference type="SUPFAM" id="SSF53850">
    <property type="entry name" value="Periplasmic binding protein-like II"/>
    <property type="match status" value="2"/>
</dbReference>
<dbReference type="InterPro" id="IPR052192">
    <property type="entry name" value="Insect_Ionotropic_Sensory_Rcpt"/>
</dbReference>
<dbReference type="InParanoid" id="A0A2J7QFZ3"/>
<feature type="domain" description="Ionotropic glutamate receptor L-glutamate and glycine-binding" evidence="15">
    <location>
        <begin position="294"/>
        <end position="380"/>
    </location>
</feature>
<keyword evidence="9" id="KW-0675">Receptor</keyword>
<feature type="transmembrane region" description="Helical" evidence="13">
    <location>
        <begin position="125"/>
        <end position="151"/>
    </location>
</feature>
<sequence>MIGVITRNEADVAVAAFSMSPFRIPVLDFLTPVIVGKAMLYIRKPEKFWPNWTSFFSPLKFKLWISIAGAVLFLSVGLSVTSVLGNRYENGGAHCYTLYDSVLCVFGSFCSQGQDSTPKSWPCRVVYLTSYLVGVVLLASYSAALISFLAVKRTLLPFQTLQELVHDGTYKLYLSSGDQLTYFRVRTLQLTMAEWILFLPEAGAMDDIFQRLFIPLDCEFLVARCLKNGTVQLKEVYHISKVSTLKEHIVGNWSLQQGLQWRTIGFYKRRKNLHGLQLRVVVSEMDVPTTLKRDKQGRTFGITGFFGEIWRSLEERLNFSSRYVETKEEDWAMQSENGTWFGMVGIVARREVDAAVGGLTMYPSRMNLVDFLIPIMIDNTNLYVRETETLELHWSSFLAPFKLQLWFAIVAAIIFLTVLLLTSHKLRSYYGNTDSQDENLWELIYCVYGAFCGQGRESIPRSWPCRIVYFTSYVVGLVLVAAYSAALVSFLTVQRGELPFNSFQGLLEDGTYKLGVTKGAEISYFSESRNAVMRALYLKLIARKKDHFHDNALQGFVRLCAEDKYALVTSDMWLMRLRSGDVPCNIQKVPHTTLPGSVSMALKKRSPYKNLFNHK</sequence>
<evidence type="ECO:0000256" key="12">
    <source>
        <dbReference type="ARBA" id="ARBA00023303"/>
    </source>
</evidence>
<feature type="transmembrane region" description="Helical" evidence="13">
    <location>
        <begin position="467"/>
        <end position="493"/>
    </location>
</feature>
<reference evidence="17 18" key="1">
    <citation type="submission" date="2017-12" db="EMBL/GenBank/DDBJ databases">
        <title>Hemimetabolous genomes reveal molecular basis of termite eusociality.</title>
        <authorList>
            <person name="Harrison M.C."/>
            <person name="Jongepier E."/>
            <person name="Robertson H.M."/>
            <person name="Arning N."/>
            <person name="Bitard-Feildel T."/>
            <person name="Chao H."/>
            <person name="Childers C.P."/>
            <person name="Dinh H."/>
            <person name="Doddapaneni H."/>
            <person name="Dugan S."/>
            <person name="Gowin J."/>
            <person name="Greiner C."/>
            <person name="Han Y."/>
            <person name="Hu H."/>
            <person name="Hughes D.S.T."/>
            <person name="Huylmans A.-K."/>
            <person name="Kemena C."/>
            <person name="Kremer L.P.M."/>
            <person name="Lee S.L."/>
            <person name="Lopez-Ezquerra A."/>
            <person name="Mallet L."/>
            <person name="Monroy-Kuhn J.M."/>
            <person name="Moser A."/>
            <person name="Murali S.C."/>
            <person name="Muzny D.M."/>
            <person name="Otani S."/>
            <person name="Piulachs M.-D."/>
            <person name="Poelchau M."/>
            <person name="Qu J."/>
            <person name="Schaub F."/>
            <person name="Wada-Katsumata A."/>
            <person name="Worley K.C."/>
            <person name="Xie Q."/>
            <person name="Ylla G."/>
            <person name="Poulsen M."/>
            <person name="Gibbs R.A."/>
            <person name="Schal C."/>
            <person name="Richards S."/>
            <person name="Belles X."/>
            <person name="Korb J."/>
            <person name="Bornberg-Bauer E."/>
        </authorList>
    </citation>
    <scope>NUCLEOTIDE SEQUENCE [LARGE SCALE GENOMIC DNA]</scope>
    <source>
        <tissue evidence="17">Whole body</tissue>
    </source>
</reference>
<dbReference type="GO" id="GO:0050906">
    <property type="term" value="P:detection of stimulus involved in sensory perception"/>
    <property type="evidence" value="ECO:0007669"/>
    <property type="project" value="UniProtKB-ARBA"/>
</dbReference>
<feature type="domain" description="Ionotropic glutamate receptor C-terminal" evidence="14">
    <location>
        <begin position="62"/>
        <end position="168"/>
    </location>
</feature>
<dbReference type="OrthoDB" id="6117597at2759"/>
<organism evidence="17 18">
    <name type="scientific">Cryptotermes secundus</name>
    <dbReference type="NCBI Taxonomy" id="105785"/>
    <lineage>
        <taxon>Eukaryota</taxon>
        <taxon>Metazoa</taxon>
        <taxon>Ecdysozoa</taxon>
        <taxon>Arthropoda</taxon>
        <taxon>Hexapoda</taxon>
        <taxon>Insecta</taxon>
        <taxon>Pterygota</taxon>
        <taxon>Neoptera</taxon>
        <taxon>Polyneoptera</taxon>
        <taxon>Dictyoptera</taxon>
        <taxon>Blattodea</taxon>
        <taxon>Blattoidea</taxon>
        <taxon>Termitoidae</taxon>
        <taxon>Kalotermitidae</taxon>
        <taxon>Cryptotermitinae</taxon>
        <taxon>Cryptotermes</taxon>
    </lineage>
</organism>
<evidence type="ECO:0000256" key="10">
    <source>
        <dbReference type="ARBA" id="ARBA00023180"/>
    </source>
</evidence>
<evidence type="ECO:0000256" key="11">
    <source>
        <dbReference type="ARBA" id="ARBA00023286"/>
    </source>
</evidence>
<comment type="subcellular location">
    <subcellularLocation>
        <location evidence="1">Cell membrane</location>
        <topology evidence="1">Multi-pass membrane protein</topology>
    </subcellularLocation>
</comment>
<feature type="transmembrane region" description="Helical" evidence="13">
    <location>
        <begin position="403"/>
        <end position="422"/>
    </location>
</feature>
<evidence type="ECO:0000256" key="5">
    <source>
        <dbReference type="ARBA" id="ARBA00022692"/>
    </source>
</evidence>
<evidence type="ECO:0000259" key="15">
    <source>
        <dbReference type="Pfam" id="PF10613"/>
    </source>
</evidence>
<comment type="similarity">
    <text evidence="2">Belongs to the glutamate-gated ion channel (TC 1.A.10.1) family.</text>
</comment>
<evidence type="ECO:0000256" key="1">
    <source>
        <dbReference type="ARBA" id="ARBA00004651"/>
    </source>
</evidence>
<evidence type="ECO:0000256" key="13">
    <source>
        <dbReference type="SAM" id="Phobius"/>
    </source>
</evidence>
<keyword evidence="11" id="KW-1071">Ligand-gated ion channel</keyword>
<keyword evidence="10" id="KW-0325">Glycoprotein</keyword>
<keyword evidence="8 13" id="KW-0472">Membrane</keyword>
<comment type="caution">
    <text evidence="17">The sequence shown here is derived from an EMBL/GenBank/DDBJ whole genome shotgun (WGS) entry which is preliminary data.</text>
</comment>
<dbReference type="GO" id="GO:0015276">
    <property type="term" value="F:ligand-gated monoatomic ion channel activity"/>
    <property type="evidence" value="ECO:0007669"/>
    <property type="project" value="InterPro"/>
</dbReference>
<keyword evidence="18" id="KW-1185">Reference proteome</keyword>
<keyword evidence="7" id="KW-0406">Ion transport</keyword>
<gene>
    <name evidence="17" type="ORF">B7P43_G02881</name>
</gene>
<dbReference type="Pfam" id="PF10613">
    <property type="entry name" value="Lig_chan-Glu_bd"/>
    <property type="match status" value="1"/>
</dbReference>
<evidence type="ECO:0000256" key="3">
    <source>
        <dbReference type="ARBA" id="ARBA00022448"/>
    </source>
</evidence>
<dbReference type="EMBL" id="NEVH01014836">
    <property type="protein sequence ID" value="PNF27505.1"/>
    <property type="molecule type" value="Genomic_DNA"/>
</dbReference>
<keyword evidence="3" id="KW-0813">Transport</keyword>
<keyword evidence="12" id="KW-0407">Ion channel</keyword>
<dbReference type="Proteomes" id="UP000235965">
    <property type="component" value="Unassembled WGS sequence"/>
</dbReference>
<evidence type="ECO:0000256" key="6">
    <source>
        <dbReference type="ARBA" id="ARBA00022989"/>
    </source>
</evidence>
<evidence type="ECO:0000313" key="17">
    <source>
        <dbReference type="EMBL" id="PNF27505.1"/>
    </source>
</evidence>
<dbReference type="Gene3D" id="1.10.287.70">
    <property type="match status" value="2"/>
</dbReference>
<accession>A0A2J7QFZ3</accession>
<keyword evidence="6 13" id="KW-1133">Transmembrane helix</keyword>
<keyword evidence="5 13" id="KW-0812">Transmembrane</keyword>
<dbReference type="STRING" id="105785.A0A2J7QFZ3"/>
<dbReference type="Pfam" id="PF24576">
    <property type="entry name" value="IR75A_N"/>
    <property type="match status" value="1"/>
</dbReference>
<proteinExistence type="inferred from homology"/>
<feature type="transmembrane region" description="Helical" evidence="13">
    <location>
        <begin position="63"/>
        <end position="84"/>
    </location>
</feature>
<protein>
    <recommendedName>
        <fullName evidence="19">Ionotropic glutamate receptor L-glutamate and glycine-binding domain-containing protein</fullName>
    </recommendedName>
</protein>
<evidence type="ECO:0000256" key="2">
    <source>
        <dbReference type="ARBA" id="ARBA00008685"/>
    </source>
</evidence>
<dbReference type="AlphaFoldDB" id="A0A2J7QFZ3"/>
<dbReference type="PANTHER" id="PTHR42643">
    <property type="entry name" value="IONOTROPIC RECEPTOR 20A-RELATED"/>
    <property type="match status" value="1"/>
</dbReference>
<evidence type="ECO:0008006" key="19">
    <source>
        <dbReference type="Google" id="ProtNLM"/>
    </source>
</evidence>
<keyword evidence="4" id="KW-1003">Cell membrane</keyword>
<dbReference type="InterPro" id="IPR019594">
    <property type="entry name" value="Glu/Gly-bd"/>
</dbReference>